<evidence type="ECO:0000313" key="2">
    <source>
        <dbReference type="EMBL" id="ABW31548.1"/>
    </source>
</evidence>
<name>A8ZK48_ACAM1</name>
<dbReference type="AlphaFoldDB" id="A8ZK48"/>
<dbReference type="Pfam" id="PF02195">
    <property type="entry name" value="ParB_N"/>
    <property type="match status" value="1"/>
</dbReference>
<dbReference type="RefSeq" id="WP_012166551.1">
    <property type="nucleotide sequence ID" value="NC_009926.1"/>
</dbReference>
<dbReference type="Proteomes" id="UP000000268">
    <property type="component" value="Plasmid pREB1"/>
</dbReference>
<dbReference type="HOGENOM" id="CLU_1458269_0_0_3"/>
<evidence type="ECO:0000313" key="3">
    <source>
        <dbReference type="Proteomes" id="UP000000268"/>
    </source>
</evidence>
<sequence>MYLIRSDSSITNLDLSEINLDEEVQPRKQTNQAVVQEYTGAMKLGAKFPPVTVFYDGAEYWLADGFHRVRAKESIGQPIICAEVWLGSRRDAILFSAGANTIHGFQRTNEDKRRVVERLLKDSEWNQWSDNAIAKKCGVSNTFVGKLRHQLSPTFNGWKSKTRRGIDGRVINTHKIGQKRNSSRM</sequence>
<evidence type="ECO:0000259" key="1">
    <source>
        <dbReference type="Pfam" id="PF02195"/>
    </source>
</evidence>
<proteinExistence type="predicted"/>
<dbReference type="SUPFAM" id="SSF110849">
    <property type="entry name" value="ParB/Sulfiredoxin"/>
    <property type="match status" value="1"/>
</dbReference>
<dbReference type="OrthoDB" id="569300at2"/>
<accession>A8ZK48</accession>
<protein>
    <recommendedName>
        <fullName evidence="1">ParB-like N-terminal domain-containing protein</fullName>
    </recommendedName>
</protein>
<organism evidence="2 3">
    <name type="scientific">Acaryochloris marina (strain MBIC 11017)</name>
    <dbReference type="NCBI Taxonomy" id="329726"/>
    <lineage>
        <taxon>Bacteria</taxon>
        <taxon>Bacillati</taxon>
        <taxon>Cyanobacteriota</taxon>
        <taxon>Cyanophyceae</taxon>
        <taxon>Acaryochloridales</taxon>
        <taxon>Acaryochloridaceae</taxon>
        <taxon>Acaryochloris</taxon>
    </lineage>
</organism>
<dbReference type="InterPro" id="IPR036086">
    <property type="entry name" value="ParB/Sulfiredoxin_sf"/>
</dbReference>
<keyword evidence="2" id="KW-0614">Plasmid</keyword>
<keyword evidence="3" id="KW-1185">Reference proteome</keyword>
<geneLocation type="plasmid" evidence="2 3">
    <name>pREB1</name>
</geneLocation>
<reference evidence="2 3" key="1">
    <citation type="journal article" date="2008" name="Proc. Natl. Acad. Sci. U.S.A.">
        <title>Niche adaptation and genome expansion in the chlorophyll d-producing cyanobacterium Acaryochloris marina.</title>
        <authorList>
            <person name="Swingley W.D."/>
            <person name="Chen M."/>
            <person name="Cheung P.C."/>
            <person name="Conrad A.L."/>
            <person name="Dejesa L.C."/>
            <person name="Hao J."/>
            <person name="Honchak B.M."/>
            <person name="Karbach L.E."/>
            <person name="Kurdoglu A."/>
            <person name="Lahiri S."/>
            <person name="Mastrian S.D."/>
            <person name="Miyashita H."/>
            <person name="Page L."/>
            <person name="Ramakrishna P."/>
            <person name="Satoh S."/>
            <person name="Sattley W.M."/>
            <person name="Shimada Y."/>
            <person name="Taylor H.L."/>
            <person name="Tomo T."/>
            <person name="Tsuchiya T."/>
            <person name="Wang Z.T."/>
            <person name="Raymond J."/>
            <person name="Mimuro M."/>
            <person name="Blankenship R.E."/>
            <person name="Touchman J.W."/>
        </authorList>
    </citation>
    <scope>NUCLEOTIDE SEQUENCE [LARGE SCALE GENOMIC DNA]</scope>
    <source>
        <strain evidence="3">MBIC 11017</strain>
        <plasmid evidence="3">Plasmid pREB1</plasmid>
    </source>
</reference>
<dbReference type="InterPro" id="IPR003115">
    <property type="entry name" value="ParB_N"/>
</dbReference>
<gene>
    <name evidence="2" type="ordered locus">AM1_A0039</name>
</gene>
<feature type="domain" description="ParB-like N-terminal" evidence="1">
    <location>
        <begin position="9"/>
        <end position="83"/>
    </location>
</feature>
<dbReference type="KEGG" id="amr:AM1_A0039"/>
<dbReference type="EMBL" id="CP000838">
    <property type="protein sequence ID" value="ABW31548.1"/>
    <property type="molecule type" value="Genomic_DNA"/>
</dbReference>